<protein>
    <recommendedName>
        <fullName evidence="2">DUF1648 domain-containing protein</fullName>
    </recommendedName>
</protein>
<sequence length="154" mass="17953">MINYKNINKLLLIIQVLLFLFLWIFTIIHFSELPEIIPQHYGFDGKPNVYGNKSMIWTLPIIGSLLFLLLNHVSKNTDSELLNISPKIKAKPELARTFVNALLVFILFLFSRILFEEIKIIKGFQESLSFFVPTIIIVMLVSIVGFNTYYHYKK</sequence>
<feature type="transmembrane region" description="Helical" evidence="1">
    <location>
        <begin position="127"/>
        <end position="150"/>
    </location>
</feature>
<accession>A0A1E5UFF6</accession>
<feature type="domain" description="DUF1648" evidence="2">
    <location>
        <begin position="17"/>
        <end position="62"/>
    </location>
</feature>
<evidence type="ECO:0000313" key="3">
    <source>
        <dbReference type="EMBL" id="OEL11558.1"/>
    </source>
</evidence>
<dbReference type="InterPro" id="IPR012867">
    <property type="entry name" value="DUF1648"/>
</dbReference>
<keyword evidence="1" id="KW-1133">Transmembrane helix</keyword>
<comment type="caution">
    <text evidence="3">The sequence shown here is derived from an EMBL/GenBank/DDBJ whole genome shotgun (WGS) entry which is preliminary data.</text>
</comment>
<keyword evidence="1" id="KW-0812">Transmembrane</keyword>
<feature type="transmembrane region" description="Helical" evidence="1">
    <location>
        <begin position="54"/>
        <end position="73"/>
    </location>
</feature>
<dbReference type="EMBL" id="MKGI01000031">
    <property type="protein sequence ID" value="OEL11558.1"/>
    <property type="molecule type" value="Genomic_DNA"/>
</dbReference>
<evidence type="ECO:0000256" key="1">
    <source>
        <dbReference type="SAM" id="Phobius"/>
    </source>
</evidence>
<dbReference type="KEGG" id="cnr:EB819_00355"/>
<feature type="transmembrane region" description="Helical" evidence="1">
    <location>
        <begin position="94"/>
        <end position="115"/>
    </location>
</feature>
<proteinExistence type="predicted"/>
<dbReference type="Proteomes" id="UP000095601">
    <property type="component" value="Unassembled WGS sequence"/>
</dbReference>
<keyword evidence="1" id="KW-0472">Membrane</keyword>
<evidence type="ECO:0000313" key="4">
    <source>
        <dbReference type="Proteomes" id="UP000095601"/>
    </source>
</evidence>
<organism evidence="3 4">
    <name type="scientific">Cloacibacterium normanense</name>
    <dbReference type="NCBI Taxonomy" id="237258"/>
    <lineage>
        <taxon>Bacteria</taxon>
        <taxon>Pseudomonadati</taxon>
        <taxon>Bacteroidota</taxon>
        <taxon>Flavobacteriia</taxon>
        <taxon>Flavobacteriales</taxon>
        <taxon>Weeksellaceae</taxon>
    </lineage>
</organism>
<dbReference type="Pfam" id="PF07853">
    <property type="entry name" value="DUF1648"/>
    <property type="match status" value="1"/>
</dbReference>
<dbReference type="STRING" id="237258.SAMN04489756_11547"/>
<dbReference type="RefSeq" id="WP_069797894.1">
    <property type="nucleotide sequence ID" value="NZ_CP034157.1"/>
</dbReference>
<reference evidence="3 4" key="1">
    <citation type="submission" date="2016-09" db="EMBL/GenBank/DDBJ databases">
        <authorList>
            <person name="Capua I."/>
            <person name="De Benedictis P."/>
            <person name="Joannis T."/>
            <person name="Lombin L.H."/>
            <person name="Cattoli G."/>
        </authorList>
    </citation>
    <scope>NUCLEOTIDE SEQUENCE [LARGE SCALE GENOMIC DNA]</scope>
    <source>
        <strain evidence="3 4">NRS-1</strain>
    </source>
</reference>
<keyword evidence="4" id="KW-1185">Reference proteome</keyword>
<dbReference type="AlphaFoldDB" id="A0A1E5UFF6"/>
<evidence type="ECO:0000259" key="2">
    <source>
        <dbReference type="Pfam" id="PF07853"/>
    </source>
</evidence>
<dbReference type="OrthoDB" id="9808690at2"/>
<gene>
    <name evidence="3" type="ORF">BHF72_1958</name>
</gene>
<name>A0A1E5UFF6_9FLAO</name>